<dbReference type="EMBL" id="AHAT01015175">
    <property type="status" value="NOT_ANNOTATED_CDS"/>
    <property type="molecule type" value="Genomic_DNA"/>
</dbReference>
<dbReference type="GO" id="GO:0016567">
    <property type="term" value="P:protein ubiquitination"/>
    <property type="evidence" value="ECO:0000318"/>
    <property type="project" value="GO_Central"/>
</dbReference>
<dbReference type="PANTHER" id="PTHR12183:SF36">
    <property type="entry name" value="RING-TYPE E3 UBIQUITIN TRANSFERASE"/>
    <property type="match status" value="1"/>
</dbReference>
<dbReference type="Pfam" id="PF12483">
    <property type="entry name" value="GIDE"/>
    <property type="match status" value="1"/>
</dbReference>
<organism evidence="14 15">
    <name type="scientific">Lepisosteus oculatus</name>
    <name type="common">Spotted gar</name>
    <dbReference type="NCBI Taxonomy" id="7918"/>
    <lineage>
        <taxon>Eukaryota</taxon>
        <taxon>Metazoa</taxon>
        <taxon>Chordata</taxon>
        <taxon>Craniata</taxon>
        <taxon>Vertebrata</taxon>
        <taxon>Euteleostomi</taxon>
        <taxon>Actinopterygii</taxon>
        <taxon>Neopterygii</taxon>
        <taxon>Holostei</taxon>
        <taxon>Semionotiformes</taxon>
        <taxon>Lepisosteidae</taxon>
        <taxon>Lepisosteus</taxon>
    </lineage>
</organism>
<keyword evidence="15" id="KW-1185">Reference proteome</keyword>
<keyword evidence="10 12" id="KW-1133">Transmembrane helix</keyword>
<dbReference type="GO" id="GO:0016020">
    <property type="term" value="C:membrane"/>
    <property type="evidence" value="ECO:0007669"/>
    <property type="project" value="UniProtKB-SubCell"/>
</dbReference>
<dbReference type="InterPro" id="IPR051652">
    <property type="entry name" value="MDM2_MDM4_MUL1"/>
</dbReference>
<feature type="transmembrane region" description="Helical" evidence="12">
    <location>
        <begin position="251"/>
        <end position="272"/>
    </location>
</feature>
<keyword evidence="9" id="KW-0862">Zinc</keyword>
<keyword evidence="4" id="KW-0808">Transferase</keyword>
<dbReference type="Proteomes" id="UP000018468">
    <property type="component" value="Linkage group LG14"/>
</dbReference>
<dbReference type="InParanoid" id="W5MB27"/>
<dbReference type="Bgee" id="ENSLOCG00000004665">
    <property type="expression patterns" value="Expressed in intestine and 13 other cell types or tissues"/>
</dbReference>
<sequence>VCLTALQFLKTMSDSDISPFTVICVGSSFAFSALFYHLYKQKREEIQKLKAIPKFQPNEELLKIVKSSQHKYLQYVAIEGHVQPDGEPLASQYVPRCFGVIQRVAVQEHWKVWNSIMKTWAHTRKNRKESTNTVPFSLASSSSAVAVRVTSPLQASGLHLETVHQRVREPQEGLVGLVVQGLSGEKPAGLEESEELLRVGAMATGFGELVLEQGRVLKLIPPRDGREYILVATDYRGFLQKHEGSASMWKVLTAAFGIAGAVLLALAIYKAYWKQKDRRAD</sequence>
<evidence type="ECO:0000256" key="9">
    <source>
        <dbReference type="ARBA" id="ARBA00022833"/>
    </source>
</evidence>
<keyword evidence="6" id="KW-0479">Metal-binding</keyword>
<feature type="domain" description="E3 Ubiquitin ligase MUL1-like" evidence="13">
    <location>
        <begin position="112"/>
        <end position="263"/>
    </location>
</feature>
<dbReference type="GO" id="GO:0008270">
    <property type="term" value="F:zinc ion binding"/>
    <property type="evidence" value="ECO:0007669"/>
    <property type="project" value="UniProtKB-KW"/>
</dbReference>
<protein>
    <recommendedName>
        <fullName evidence="3">RING-type E3 ubiquitin transferase</fullName>
        <ecNumber evidence="3">2.3.2.27</ecNumber>
    </recommendedName>
</protein>
<evidence type="ECO:0000259" key="13">
    <source>
        <dbReference type="Pfam" id="PF12483"/>
    </source>
</evidence>
<evidence type="ECO:0000256" key="2">
    <source>
        <dbReference type="ARBA" id="ARBA00004141"/>
    </source>
</evidence>
<comment type="catalytic activity">
    <reaction evidence="1">
        <text>S-ubiquitinyl-[E2 ubiquitin-conjugating enzyme]-L-cysteine + [acceptor protein]-L-lysine = [E2 ubiquitin-conjugating enzyme]-L-cysteine + N(6)-ubiquitinyl-[acceptor protein]-L-lysine.</text>
        <dbReference type="EC" id="2.3.2.27"/>
    </reaction>
</comment>
<evidence type="ECO:0000256" key="12">
    <source>
        <dbReference type="SAM" id="Phobius"/>
    </source>
</evidence>
<reference evidence="14" key="2">
    <citation type="submission" date="2025-08" db="UniProtKB">
        <authorList>
            <consortium name="Ensembl"/>
        </authorList>
    </citation>
    <scope>IDENTIFICATION</scope>
</reference>
<dbReference type="eggNOG" id="KOG1571">
    <property type="taxonomic scope" value="Eukaryota"/>
</dbReference>
<dbReference type="GeneTree" id="ENSGT01130000278543"/>
<evidence type="ECO:0000256" key="8">
    <source>
        <dbReference type="ARBA" id="ARBA00022786"/>
    </source>
</evidence>
<evidence type="ECO:0000256" key="4">
    <source>
        <dbReference type="ARBA" id="ARBA00022679"/>
    </source>
</evidence>
<reference evidence="14" key="3">
    <citation type="submission" date="2025-09" db="UniProtKB">
        <authorList>
            <consortium name="Ensembl"/>
        </authorList>
    </citation>
    <scope>IDENTIFICATION</scope>
</reference>
<keyword evidence="5 12" id="KW-0812">Transmembrane</keyword>
<evidence type="ECO:0000256" key="1">
    <source>
        <dbReference type="ARBA" id="ARBA00000900"/>
    </source>
</evidence>
<dbReference type="STRING" id="7918.ENSLOCP00000005586"/>
<keyword evidence="7" id="KW-0863">Zinc-finger</keyword>
<evidence type="ECO:0000256" key="10">
    <source>
        <dbReference type="ARBA" id="ARBA00022989"/>
    </source>
</evidence>
<name>W5MB27_LEPOC</name>
<evidence type="ECO:0000256" key="7">
    <source>
        <dbReference type="ARBA" id="ARBA00022771"/>
    </source>
</evidence>
<reference evidence="15" key="1">
    <citation type="submission" date="2011-12" db="EMBL/GenBank/DDBJ databases">
        <title>The Draft Genome of Lepisosteus oculatus.</title>
        <authorList>
            <consortium name="The Broad Institute Genome Assembly &amp; Analysis Group"/>
            <consortium name="Computational R&amp;D Group"/>
            <consortium name="and Sequencing Platform"/>
            <person name="Di Palma F."/>
            <person name="Alfoldi J."/>
            <person name="Johnson J."/>
            <person name="Berlin A."/>
            <person name="Gnerre S."/>
            <person name="Jaffe D."/>
            <person name="MacCallum I."/>
            <person name="Young S."/>
            <person name="Walker B.J."/>
            <person name="Lander E.S."/>
            <person name="Lindblad-Toh K."/>
        </authorList>
    </citation>
    <scope>NUCLEOTIDE SEQUENCE [LARGE SCALE GENOMIC DNA]</scope>
</reference>
<comment type="subcellular location">
    <subcellularLocation>
        <location evidence="2">Membrane</location>
        <topology evidence="2">Multi-pass membrane protein</topology>
    </subcellularLocation>
</comment>
<dbReference type="InterPro" id="IPR022170">
    <property type="entry name" value="MUL1-like"/>
</dbReference>
<evidence type="ECO:0000256" key="6">
    <source>
        <dbReference type="ARBA" id="ARBA00022723"/>
    </source>
</evidence>
<keyword evidence="8" id="KW-0833">Ubl conjugation pathway</keyword>
<evidence type="ECO:0000313" key="15">
    <source>
        <dbReference type="Proteomes" id="UP000018468"/>
    </source>
</evidence>
<evidence type="ECO:0000313" key="14">
    <source>
        <dbReference type="Ensembl" id="ENSLOCP00000005586.1"/>
    </source>
</evidence>
<evidence type="ECO:0000256" key="11">
    <source>
        <dbReference type="ARBA" id="ARBA00023136"/>
    </source>
</evidence>
<proteinExistence type="predicted"/>
<dbReference type="GO" id="GO:0061630">
    <property type="term" value="F:ubiquitin protein ligase activity"/>
    <property type="evidence" value="ECO:0007669"/>
    <property type="project" value="UniProtKB-EC"/>
</dbReference>
<dbReference type="HOGENOM" id="CLU_050604_1_1_1"/>
<accession>W5MB27</accession>
<dbReference type="OMA" id="TWNSRTM"/>
<dbReference type="EC" id="2.3.2.27" evidence="3"/>
<evidence type="ECO:0000256" key="5">
    <source>
        <dbReference type="ARBA" id="ARBA00022692"/>
    </source>
</evidence>
<dbReference type="GO" id="GO:0004842">
    <property type="term" value="F:ubiquitin-protein transferase activity"/>
    <property type="evidence" value="ECO:0000318"/>
    <property type="project" value="GO_Central"/>
</dbReference>
<dbReference type="PANTHER" id="PTHR12183">
    <property type="entry name" value="MITOCHONDRIAL UBIQUITIN LIGASE ACTIVATOR OF NFKB 1"/>
    <property type="match status" value="1"/>
</dbReference>
<keyword evidence="11 12" id="KW-0472">Membrane</keyword>
<dbReference type="AlphaFoldDB" id="W5MB27"/>
<evidence type="ECO:0000256" key="3">
    <source>
        <dbReference type="ARBA" id="ARBA00012483"/>
    </source>
</evidence>
<feature type="transmembrane region" description="Helical" evidence="12">
    <location>
        <begin position="20"/>
        <end position="39"/>
    </location>
</feature>
<dbReference type="Ensembl" id="ENSLOCT00000005594.1">
    <property type="protein sequence ID" value="ENSLOCP00000005586.1"/>
    <property type="gene ID" value="ENSLOCG00000004665.1"/>
</dbReference>